<evidence type="ECO:0000256" key="3">
    <source>
        <dbReference type="ARBA" id="ARBA00022448"/>
    </source>
</evidence>
<feature type="signal peptide" evidence="8">
    <location>
        <begin position="1"/>
        <end position="34"/>
    </location>
</feature>
<keyword evidence="10" id="KW-1185">Reference proteome</keyword>
<keyword evidence="8" id="KW-0732">Signal</keyword>
<dbReference type="PROSITE" id="PS51257">
    <property type="entry name" value="PROKAR_LIPOPROTEIN"/>
    <property type="match status" value="1"/>
</dbReference>
<evidence type="ECO:0000313" key="9">
    <source>
        <dbReference type="EMBL" id="MEM5500453.1"/>
    </source>
</evidence>
<dbReference type="Proteomes" id="UP001477870">
    <property type="component" value="Unassembled WGS sequence"/>
</dbReference>
<dbReference type="InterPro" id="IPR051906">
    <property type="entry name" value="TolC-like"/>
</dbReference>
<dbReference type="PANTHER" id="PTHR30026">
    <property type="entry name" value="OUTER MEMBRANE PROTEIN TOLC"/>
    <property type="match status" value="1"/>
</dbReference>
<reference evidence="9 10" key="1">
    <citation type="submission" date="2024-03" db="EMBL/GenBank/DDBJ databases">
        <title>Community enrichment and isolation of bacterial strains for fucoidan degradation.</title>
        <authorList>
            <person name="Sichert A."/>
        </authorList>
    </citation>
    <scope>NUCLEOTIDE SEQUENCE [LARGE SCALE GENOMIC DNA]</scope>
    <source>
        <strain evidence="9 10">AS62</strain>
    </source>
</reference>
<feature type="chain" id="PRO_5045688327" evidence="8">
    <location>
        <begin position="35"/>
        <end position="461"/>
    </location>
</feature>
<proteinExistence type="inferred from homology"/>
<evidence type="ECO:0000256" key="8">
    <source>
        <dbReference type="SAM" id="SignalP"/>
    </source>
</evidence>
<evidence type="ECO:0000256" key="1">
    <source>
        <dbReference type="ARBA" id="ARBA00004442"/>
    </source>
</evidence>
<dbReference type="RefSeq" id="WP_342846672.1">
    <property type="nucleotide sequence ID" value="NZ_JBBMQO010000002.1"/>
</dbReference>
<keyword evidence="4" id="KW-1134">Transmembrane beta strand</keyword>
<protein>
    <submittedName>
        <fullName evidence="9">TolC family protein</fullName>
    </submittedName>
</protein>
<evidence type="ECO:0000256" key="7">
    <source>
        <dbReference type="ARBA" id="ARBA00023237"/>
    </source>
</evidence>
<dbReference type="PANTHER" id="PTHR30026:SF22">
    <property type="entry name" value="OUTER MEMBRANE EFFLUX PROTEIN"/>
    <property type="match status" value="1"/>
</dbReference>
<evidence type="ECO:0000256" key="2">
    <source>
        <dbReference type="ARBA" id="ARBA00007613"/>
    </source>
</evidence>
<accession>A0ABU9T2U9</accession>
<evidence type="ECO:0000256" key="4">
    <source>
        <dbReference type="ARBA" id="ARBA00022452"/>
    </source>
</evidence>
<comment type="caution">
    <text evidence="9">The sequence shown here is derived from an EMBL/GenBank/DDBJ whole genome shotgun (WGS) entry which is preliminary data.</text>
</comment>
<dbReference type="Pfam" id="PF02321">
    <property type="entry name" value="OEP"/>
    <property type="match status" value="2"/>
</dbReference>
<organism evidence="9 10">
    <name type="scientific">Ahrensia kielensis</name>
    <dbReference type="NCBI Taxonomy" id="76980"/>
    <lineage>
        <taxon>Bacteria</taxon>
        <taxon>Pseudomonadati</taxon>
        <taxon>Pseudomonadota</taxon>
        <taxon>Alphaproteobacteria</taxon>
        <taxon>Hyphomicrobiales</taxon>
        <taxon>Ahrensiaceae</taxon>
        <taxon>Ahrensia</taxon>
    </lineage>
</organism>
<keyword evidence="7" id="KW-0998">Cell outer membrane</keyword>
<keyword evidence="6" id="KW-0472">Membrane</keyword>
<keyword evidence="3" id="KW-0813">Transport</keyword>
<dbReference type="InterPro" id="IPR003423">
    <property type="entry name" value="OMP_efflux"/>
</dbReference>
<evidence type="ECO:0000256" key="6">
    <source>
        <dbReference type="ARBA" id="ARBA00023136"/>
    </source>
</evidence>
<comment type="subcellular location">
    <subcellularLocation>
        <location evidence="1">Cell outer membrane</location>
    </subcellularLocation>
</comment>
<gene>
    <name evidence="9" type="ORF">WNY59_02515</name>
</gene>
<dbReference type="EMBL" id="JBBMQO010000002">
    <property type="protein sequence ID" value="MEM5500453.1"/>
    <property type="molecule type" value="Genomic_DNA"/>
</dbReference>
<name>A0ABU9T2U9_9HYPH</name>
<dbReference type="Gene3D" id="1.20.1600.10">
    <property type="entry name" value="Outer membrane efflux proteins (OEP)"/>
    <property type="match status" value="1"/>
</dbReference>
<comment type="similarity">
    <text evidence="2">Belongs to the outer membrane factor (OMF) (TC 1.B.17) family.</text>
</comment>
<evidence type="ECO:0000313" key="10">
    <source>
        <dbReference type="Proteomes" id="UP001477870"/>
    </source>
</evidence>
<sequence>MMDKGSRDKPSKGGCLTSSVLVVMSLAIASCVNATTSELMTISPELGTQNASAPLRVRDVAKEPNLTPIVVSTLNSQAAIVEAAEQVRVRFANVEEAKAQYFPQVSVGVASNLIGSGSASPQLTLKGSQMLYDFGRTDRGVSRDVHQAQLAHLSFLDAVDSDLTEMLRLLAEFESQSKQLKLGNDRLARMVELGNLVKRRSAEGVMDGNDLIEAKRRVQTAETLLIRAKLALSSSSRDIESETGVDIGSSESGLDIASLTCGEDPIKFDTLTSVQRAAMELRVAKLDAKNAETERMPTLSLEASTSYDLSNASNNNSGMTLRLEGALFRGGAVKSRIKAASRSVSAAEASLRGARSEAQRDQARALDAVKTQKVITKALLSQSALLDETRKLYLNQFLELGTKTIDDVLDAEEEYHQNLLDIELTRKELAIEKINCLAAEGRTRRFLGVENSFLHGLALKQ</sequence>
<evidence type="ECO:0000256" key="5">
    <source>
        <dbReference type="ARBA" id="ARBA00022692"/>
    </source>
</evidence>
<dbReference type="SUPFAM" id="SSF56954">
    <property type="entry name" value="Outer membrane efflux proteins (OEP)"/>
    <property type="match status" value="1"/>
</dbReference>
<keyword evidence="5" id="KW-0812">Transmembrane</keyword>